<reference evidence="2 3" key="1">
    <citation type="journal article" date="2022" name="bioRxiv">
        <title>Genomics of Preaxostyla Flagellates Illuminates Evolutionary Transitions and the Path Towards Mitochondrial Loss.</title>
        <authorList>
            <person name="Novak L.V.F."/>
            <person name="Treitli S.C."/>
            <person name="Pyrih J."/>
            <person name="Halakuc P."/>
            <person name="Pipaliya S.V."/>
            <person name="Vacek V."/>
            <person name="Brzon O."/>
            <person name="Soukal P."/>
            <person name="Eme L."/>
            <person name="Dacks J.B."/>
            <person name="Karnkowska A."/>
            <person name="Elias M."/>
            <person name="Hampl V."/>
        </authorList>
    </citation>
    <scope>NUCLEOTIDE SEQUENCE [LARGE SCALE GENOMIC DNA]</scope>
    <source>
        <strain evidence="2">NAU3</strain>
        <tissue evidence="2">Gut</tissue>
    </source>
</reference>
<dbReference type="EMBL" id="JARBJD010000004">
    <property type="protein sequence ID" value="KAK2963878.1"/>
    <property type="molecule type" value="Genomic_DNA"/>
</dbReference>
<accession>A0ABQ9YJG8</accession>
<evidence type="ECO:0000256" key="1">
    <source>
        <dbReference type="SAM" id="Coils"/>
    </source>
</evidence>
<sequence length="221" mass="24305">MMEELRMQFETNKRFFENGAEWEREIERLEAEMKRQSKLGAAAIEWFPSNGYTLSGSVITRTGGSNRALLSSEFGKVVVRFTFTFMKIPSCTRIGLVGNAQLDKVKSGTDFTDFSDGGGWDMNQGCQYQQHKGTSSNNGSACAGGKAGQRVVLEADGRDGKRTLRLSQDGHTQPSFFSHIPVPFRFALNLTGSNDAISIESVEVVKEPALIGGTMEVNMNQ</sequence>
<dbReference type="Proteomes" id="UP001281761">
    <property type="component" value="Unassembled WGS sequence"/>
</dbReference>
<protein>
    <submittedName>
        <fullName evidence="2">Uncharacterized protein</fullName>
    </submittedName>
</protein>
<comment type="caution">
    <text evidence="2">The sequence shown here is derived from an EMBL/GenBank/DDBJ whole genome shotgun (WGS) entry which is preliminary data.</text>
</comment>
<keyword evidence="1" id="KW-0175">Coiled coil</keyword>
<gene>
    <name evidence="2" type="ORF">BLNAU_955</name>
</gene>
<organism evidence="2 3">
    <name type="scientific">Blattamonas nauphoetae</name>
    <dbReference type="NCBI Taxonomy" id="2049346"/>
    <lineage>
        <taxon>Eukaryota</taxon>
        <taxon>Metamonada</taxon>
        <taxon>Preaxostyla</taxon>
        <taxon>Oxymonadida</taxon>
        <taxon>Blattamonas</taxon>
    </lineage>
</organism>
<proteinExistence type="predicted"/>
<evidence type="ECO:0000313" key="2">
    <source>
        <dbReference type="EMBL" id="KAK2963878.1"/>
    </source>
</evidence>
<feature type="coiled-coil region" evidence="1">
    <location>
        <begin position="12"/>
        <end position="39"/>
    </location>
</feature>
<name>A0ABQ9YJG8_9EUKA</name>
<evidence type="ECO:0000313" key="3">
    <source>
        <dbReference type="Proteomes" id="UP001281761"/>
    </source>
</evidence>
<keyword evidence="3" id="KW-1185">Reference proteome</keyword>